<protein>
    <submittedName>
        <fullName evidence="2">Uncharacterized protein</fullName>
    </submittedName>
</protein>
<feature type="transmembrane region" description="Helical" evidence="1">
    <location>
        <begin position="33"/>
        <end position="55"/>
    </location>
</feature>
<evidence type="ECO:0000313" key="2">
    <source>
        <dbReference type="EMBL" id="MDF3287915.1"/>
    </source>
</evidence>
<organism evidence="2 3">
    <name type="scientific">Streptomyces silvisoli</name>
    <dbReference type="NCBI Taxonomy" id="3034235"/>
    <lineage>
        <taxon>Bacteria</taxon>
        <taxon>Bacillati</taxon>
        <taxon>Actinomycetota</taxon>
        <taxon>Actinomycetes</taxon>
        <taxon>Kitasatosporales</taxon>
        <taxon>Streptomycetaceae</taxon>
        <taxon>Streptomyces</taxon>
    </lineage>
</organism>
<keyword evidence="3" id="KW-1185">Reference proteome</keyword>
<proteinExistence type="predicted"/>
<dbReference type="RefSeq" id="WP_276091785.1">
    <property type="nucleotide sequence ID" value="NZ_JARJBC010000001.1"/>
</dbReference>
<sequence>MCAGGGDPPSCLARLKALVGVDWRAPRRVRYTAAVRAGLVLVGAVVSLLASRWPWPPTQVLASAN</sequence>
<accession>A0ABT5ZDK5</accession>
<comment type="caution">
    <text evidence="2">The sequence shown here is derived from an EMBL/GenBank/DDBJ whole genome shotgun (WGS) entry which is preliminary data.</text>
</comment>
<gene>
    <name evidence="2" type="ORF">P3G67_01430</name>
</gene>
<reference evidence="2 3" key="1">
    <citation type="submission" date="2023-03" db="EMBL/GenBank/DDBJ databases">
        <title>Draft genome sequence of Streptomyces sp. RB6PN23 isolated from peat swamp forest in Thailand.</title>
        <authorList>
            <person name="Klaysubun C."/>
            <person name="Duangmal K."/>
        </authorList>
    </citation>
    <scope>NUCLEOTIDE SEQUENCE [LARGE SCALE GENOMIC DNA]</scope>
    <source>
        <strain evidence="2 3">RB6PN23</strain>
    </source>
</reference>
<keyword evidence="1" id="KW-0472">Membrane</keyword>
<keyword evidence="1" id="KW-0812">Transmembrane</keyword>
<dbReference type="EMBL" id="JARJBC010000001">
    <property type="protein sequence ID" value="MDF3287915.1"/>
    <property type="molecule type" value="Genomic_DNA"/>
</dbReference>
<name>A0ABT5ZDK5_9ACTN</name>
<dbReference type="Proteomes" id="UP001216579">
    <property type="component" value="Unassembled WGS sequence"/>
</dbReference>
<keyword evidence="1" id="KW-1133">Transmembrane helix</keyword>
<evidence type="ECO:0000256" key="1">
    <source>
        <dbReference type="SAM" id="Phobius"/>
    </source>
</evidence>
<evidence type="ECO:0000313" key="3">
    <source>
        <dbReference type="Proteomes" id="UP001216579"/>
    </source>
</evidence>